<keyword evidence="8 12" id="KW-1133">Transmembrane helix</keyword>
<dbReference type="InterPro" id="IPR035985">
    <property type="entry name" value="Ubiquitin-activating_enz"/>
</dbReference>
<evidence type="ECO:0000259" key="13">
    <source>
        <dbReference type="Pfam" id="PF00899"/>
    </source>
</evidence>
<dbReference type="PANTHER" id="PTHR43267:SF2">
    <property type="entry name" value="TRNA THREONYLCARBAMOYLADENOSINE DEHYDRATASE 1-RELATED"/>
    <property type="match status" value="1"/>
</dbReference>
<dbReference type="eggNOG" id="KOG2018">
    <property type="taxonomic scope" value="Eukaryota"/>
</dbReference>
<dbReference type="FunFam" id="3.40.50.720:FF:000125">
    <property type="entry name" value="tRNA threonylcarbamoyladenosine dehydratase 2-like"/>
    <property type="match status" value="1"/>
</dbReference>
<feature type="transmembrane region" description="Helical" evidence="12">
    <location>
        <begin position="16"/>
        <end position="37"/>
    </location>
</feature>
<dbReference type="STRING" id="1220924.W2RZY4"/>
<name>W2RZY4_CYPE1</name>
<keyword evidence="5" id="KW-0547">Nucleotide-binding</keyword>
<evidence type="ECO:0000256" key="10">
    <source>
        <dbReference type="ARBA" id="ARBA00023136"/>
    </source>
</evidence>
<dbReference type="GO" id="GO:0061504">
    <property type="term" value="P:cyclic threonylcarbamoyladenosine biosynthetic process"/>
    <property type="evidence" value="ECO:0007669"/>
    <property type="project" value="TreeGrafter"/>
</dbReference>
<dbReference type="GO" id="GO:0061503">
    <property type="term" value="F:tRNA threonylcarbamoyladenosine dehydratase"/>
    <property type="evidence" value="ECO:0007669"/>
    <property type="project" value="TreeGrafter"/>
</dbReference>
<dbReference type="Pfam" id="PF00899">
    <property type="entry name" value="ThiF"/>
    <property type="match status" value="1"/>
</dbReference>
<evidence type="ECO:0000256" key="3">
    <source>
        <dbReference type="ARBA" id="ARBA00022598"/>
    </source>
</evidence>
<dbReference type="GO" id="GO:0005741">
    <property type="term" value="C:mitochondrial outer membrane"/>
    <property type="evidence" value="ECO:0007669"/>
    <property type="project" value="UniProtKB-SubCell"/>
</dbReference>
<evidence type="ECO:0000256" key="6">
    <source>
        <dbReference type="ARBA" id="ARBA00022787"/>
    </source>
</evidence>
<dbReference type="Gene3D" id="3.40.50.720">
    <property type="entry name" value="NAD(P)-binding Rossmann-like Domain"/>
    <property type="match status" value="1"/>
</dbReference>
<evidence type="ECO:0000313" key="14">
    <source>
        <dbReference type="EMBL" id="ETN41885.1"/>
    </source>
</evidence>
<evidence type="ECO:0000256" key="2">
    <source>
        <dbReference type="ARBA" id="ARBA00009919"/>
    </source>
</evidence>
<keyword evidence="4 12" id="KW-0812">Transmembrane</keyword>
<dbReference type="VEuPathDB" id="FungiDB:HMPREF1541_03824"/>
<dbReference type="GO" id="GO:0008641">
    <property type="term" value="F:ubiquitin-like modifier activating enzyme activity"/>
    <property type="evidence" value="ECO:0007669"/>
    <property type="project" value="InterPro"/>
</dbReference>
<keyword evidence="9" id="KW-0496">Mitochondrion</keyword>
<dbReference type="CDD" id="cd00755">
    <property type="entry name" value="YgdL_like"/>
    <property type="match status" value="1"/>
</dbReference>
<feature type="domain" description="THIF-type NAD/FAD binding fold" evidence="13">
    <location>
        <begin position="105"/>
        <end position="367"/>
    </location>
</feature>
<dbReference type="GeneID" id="19971163"/>
<keyword evidence="15" id="KW-1185">Reference proteome</keyword>
<keyword evidence="7" id="KW-0067">ATP-binding</keyword>
<dbReference type="Proteomes" id="UP000030752">
    <property type="component" value="Unassembled WGS sequence"/>
</dbReference>
<evidence type="ECO:0000313" key="15">
    <source>
        <dbReference type="Proteomes" id="UP000030752"/>
    </source>
</evidence>
<protein>
    <recommendedName>
        <fullName evidence="13">THIF-type NAD/FAD binding fold domain-containing protein</fullName>
    </recommendedName>
</protein>
<dbReference type="InterPro" id="IPR000594">
    <property type="entry name" value="ThiF_NAD_FAD-bd"/>
</dbReference>
<gene>
    <name evidence="14" type="ORF">HMPREF1541_03824</name>
</gene>
<proteinExistence type="inferred from homology"/>
<keyword evidence="3" id="KW-0436">Ligase</keyword>
<evidence type="ECO:0000256" key="11">
    <source>
        <dbReference type="ARBA" id="ARBA00060084"/>
    </source>
</evidence>
<dbReference type="EMBL" id="KB822719">
    <property type="protein sequence ID" value="ETN41885.1"/>
    <property type="molecule type" value="Genomic_DNA"/>
</dbReference>
<dbReference type="InterPro" id="IPR045886">
    <property type="entry name" value="ThiF/MoeB/HesA"/>
</dbReference>
<evidence type="ECO:0000256" key="1">
    <source>
        <dbReference type="ARBA" id="ARBA00004374"/>
    </source>
</evidence>
<dbReference type="InParanoid" id="W2RZY4"/>
<evidence type="ECO:0000256" key="5">
    <source>
        <dbReference type="ARBA" id="ARBA00022741"/>
    </source>
</evidence>
<evidence type="ECO:0000256" key="4">
    <source>
        <dbReference type="ARBA" id="ARBA00022692"/>
    </source>
</evidence>
<accession>W2RZY4</accession>
<evidence type="ECO:0000256" key="9">
    <source>
        <dbReference type="ARBA" id="ARBA00023128"/>
    </source>
</evidence>
<dbReference type="AlphaFoldDB" id="W2RZY4"/>
<dbReference type="HOGENOM" id="CLU_013325_9_3_1"/>
<dbReference type="RefSeq" id="XP_008716394.1">
    <property type="nucleotide sequence ID" value="XM_008718172.1"/>
</dbReference>
<dbReference type="FunCoup" id="W2RZY4">
    <property type="interactions" value="197"/>
</dbReference>
<evidence type="ECO:0000256" key="7">
    <source>
        <dbReference type="ARBA" id="ARBA00022840"/>
    </source>
</evidence>
<comment type="similarity">
    <text evidence="2">Belongs to the HesA/MoeB/ThiF family.</text>
</comment>
<comment type="function">
    <text evidence="11">Catalyzes the ATP-dependent dehydration of threonylcarbamoyladenosine at position 37 (t(6)A37) to form cyclic t(6)A37 (ct(6)A37) in tRNAs that read codons beginning with adenine.</text>
</comment>
<comment type="subcellular location">
    <subcellularLocation>
        <location evidence="1">Mitochondrion outer membrane</location>
        <topology evidence="1">Multi-pass membrane protein</topology>
    </subcellularLocation>
</comment>
<dbReference type="OrthoDB" id="10265862at2759"/>
<evidence type="ECO:0000256" key="8">
    <source>
        <dbReference type="ARBA" id="ARBA00022989"/>
    </source>
</evidence>
<keyword evidence="10 12" id="KW-0472">Membrane</keyword>
<keyword evidence="6" id="KW-1000">Mitochondrion outer membrane</keyword>
<dbReference type="SUPFAM" id="SSF69572">
    <property type="entry name" value="Activating enzymes of the ubiquitin-like proteins"/>
    <property type="match status" value="1"/>
</dbReference>
<sequence>MAPSLMPLHTSQTVQFALAASIGAITATTLIFGSLAIRRRIATEDLKASIPELSEQHQALPLTDFGGAKRASKAADPEEARAARIAARARRGEYDEALILEQLARNRVFLGDEGLGKLRGAFVVVVGLGGVGSHCVAALARSGVERIRVVDFDQVTLSSLNRHALATGADVGSPKVQVVRKRLEAVVPWVRIDARNELLKGENVERLLGPWDEQVQDGEEEKRVDWVVDAIDNIDTKVELLKYCYGRGIKVISAMGAGIKSDPTMVLVGDISTSFEDPLSQATRRRLRVMGVKEGIPVVFSTEKPGEGKAQLQPIADKEVEKGDVGALGVLPDFRVRILPVLGTMPAVFGYAAANHVICSLAGYPMDYRVGDRGRDKMYEGMLTTMQGMMGRLVRHEGDNGIGLRVPVSKDDVSYLVEEVYRGKSVVSGLSTRLALVPWKLQGGFMPHVKNEHGQKYIKLKLTDLVLMTKEEGQRHEKEVLMGGQDPDTFYDREVLDTVKRRQEEERQFEKYR</sequence>
<organism evidence="14 15">
    <name type="scientific">Cyphellophora europaea (strain CBS 101466)</name>
    <name type="common">Phialophora europaea</name>
    <dbReference type="NCBI Taxonomy" id="1220924"/>
    <lineage>
        <taxon>Eukaryota</taxon>
        <taxon>Fungi</taxon>
        <taxon>Dikarya</taxon>
        <taxon>Ascomycota</taxon>
        <taxon>Pezizomycotina</taxon>
        <taxon>Eurotiomycetes</taxon>
        <taxon>Chaetothyriomycetidae</taxon>
        <taxon>Chaetothyriales</taxon>
        <taxon>Cyphellophoraceae</taxon>
        <taxon>Cyphellophora</taxon>
    </lineage>
</organism>
<dbReference type="PANTHER" id="PTHR43267">
    <property type="entry name" value="TRNA THREONYLCARBAMOYLADENOSINE DEHYDRATASE"/>
    <property type="match status" value="1"/>
</dbReference>
<dbReference type="GO" id="GO:0005524">
    <property type="term" value="F:ATP binding"/>
    <property type="evidence" value="ECO:0007669"/>
    <property type="project" value="UniProtKB-KW"/>
</dbReference>
<evidence type="ECO:0000256" key="12">
    <source>
        <dbReference type="SAM" id="Phobius"/>
    </source>
</evidence>
<reference evidence="14 15" key="1">
    <citation type="submission" date="2013-03" db="EMBL/GenBank/DDBJ databases">
        <title>The Genome Sequence of Phialophora europaea CBS 101466.</title>
        <authorList>
            <consortium name="The Broad Institute Genomics Platform"/>
            <person name="Cuomo C."/>
            <person name="de Hoog S."/>
            <person name="Gorbushina A."/>
            <person name="Walker B."/>
            <person name="Young S.K."/>
            <person name="Zeng Q."/>
            <person name="Gargeya S."/>
            <person name="Fitzgerald M."/>
            <person name="Haas B."/>
            <person name="Abouelleil A."/>
            <person name="Allen A.W."/>
            <person name="Alvarado L."/>
            <person name="Arachchi H.M."/>
            <person name="Berlin A.M."/>
            <person name="Chapman S.B."/>
            <person name="Gainer-Dewar J."/>
            <person name="Goldberg J."/>
            <person name="Griggs A."/>
            <person name="Gujja S."/>
            <person name="Hansen M."/>
            <person name="Howarth C."/>
            <person name="Imamovic A."/>
            <person name="Ireland A."/>
            <person name="Larimer J."/>
            <person name="McCowan C."/>
            <person name="Murphy C."/>
            <person name="Pearson M."/>
            <person name="Poon T.W."/>
            <person name="Priest M."/>
            <person name="Roberts A."/>
            <person name="Saif S."/>
            <person name="Shea T."/>
            <person name="Sisk P."/>
            <person name="Sykes S."/>
            <person name="Wortman J."/>
            <person name="Nusbaum C."/>
            <person name="Birren B."/>
        </authorList>
    </citation>
    <scope>NUCLEOTIDE SEQUENCE [LARGE SCALE GENOMIC DNA]</scope>
    <source>
        <strain evidence="14 15">CBS 101466</strain>
    </source>
</reference>